<keyword evidence="3" id="KW-1185">Reference proteome</keyword>
<gene>
    <name evidence="2" type="ORF">D9619_010290</name>
</gene>
<accession>A0A8H5ASS7</accession>
<comment type="caution">
    <text evidence="2">The sequence shown here is derived from an EMBL/GenBank/DDBJ whole genome shotgun (WGS) entry which is preliminary data.</text>
</comment>
<feature type="transmembrane region" description="Helical" evidence="1">
    <location>
        <begin position="12"/>
        <end position="31"/>
    </location>
</feature>
<dbReference type="OrthoDB" id="3061833at2759"/>
<reference evidence="2 3" key="1">
    <citation type="journal article" date="2020" name="ISME J.">
        <title>Uncovering the hidden diversity of litter-decomposition mechanisms in mushroom-forming fungi.</title>
        <authorList>
            <person name="Floudas D."/>
            <person name="Bentzer J."/>
            <person name="Ahren D."/>
            <person name="Johansson T."/>
            <person name="Persson P."/>
            <person name="Tunlid A."/>
        </authorList>
    </citation>
    <scope>NUCLEOTIDE SEQUENCE [LARGE SCALE GENOMIC DNA]</scope>
    <source>
        <strain evidence="2 3">CBS 101986</strain>
    </source>
</reference>
<keyword evidence="1" id="KW-0812">Transmembrane</keyword>
<evidence type="ECO:0000313" key="3">
    <source>
        <dbReference type="Proteomes" id="UP000567179"/>
    </source>
</evidence>
<keyword evidence="1" id="KW-0472">Membrane</keyword>
<dbReference type="EMBL" id="JAACJJ010000058">
    <property type="protein sequence ID" value="KAF5310248.1"/>
    <property type="molecule type" value="Genomic_DNA"/>
</dbReference>
<proteinExistence type="predicted"/>
<sequence length="153" mass="17028">MLASLFDNIEEFLLTGLVSLGLIVATIRASVTEAGSYVEAAGFSGFFMFCFALAMGIYVYVSLRSCFCNGDEGADWDEEEAIMVQAIHTPSKATPVVFLTQLGEPVIRAKPCRHWDGKNIPMYWRKTAVRRIDFAALCRLFSSSATLKEERRP</sequence>
<evidence type="ECO:0000313" key="2">
    <source>
        <dbReference type="EMBL" id="KAF5310248.1"/>
    </source>
</evidence>
<evidence type="ECO:0000256" key="1">
    <source>
        <dbReference type="SAM" id="Phobius"/>
    </source>
</evidence>
<name>A0A8H5ASS7_9AGAR</name>
<organism evidence="2 3">
    <name type="scientific">Psilocybe cf. subviscida</name>
    <dbReference type="NCBI Taxonomy" id="2480587"/>
    <lineage>
        <taxon>Eukaryota</taxon>
        <taxon>Fungi</taxon>
        <taxon>Dikarya</taxon>
        <taxon>Basidiomycota</taxon>
        <taxon>Agaricomycotina</taxon>
        <taxon>Agaricomycetes</taxon>
        <taxon>Agaricomycetidae</taxon>
        <taxon>Agaricales</taxon>
        <taxon>Agaricineae</taxon>
        <taxon>Strophariaceae</taxon>
        <taxon>Psilocybe</taxon>
    </lineage>
</organism>
<dbReference type="Proteomes" id="UP000567179">
    <property type="component" value="Unassembled WGS sequence"/>
</dbReference>
<feature type="transmembrane region" description="Helical" evidence="1">
    <location>
        <begin position="43"/>
        <end position="61"/>
    </location>
</feature>
<dbReference type="AlphaFoldDB" id="A0A8H5ASS7"/>
<protein>
    <submittedName>
        <fullName evidence="2">Uncharacterized protein</fullName>
    </submittedName>
</protein>
<keyword evidence="1" id="KW-1133">Transmembrane helix</keyword>